<sequence length="76" mass="8761">MKLAAVALVTLAAAQCPERKEFRDLSPEKKQIYFDAIKQLQQKPKPYRGGKTAFEYFTKIHMDYQNSVHGTPMFLP</sequence>
<organism evidence="1 2">
    <name type="scientific">Entomophthora muscae</name>
    <dbReference type="NCBI Taxonomy" id="34485"/>
    <lineage>
        <taxon>Eukaryota</taxon>
        <taxon>Fungi</taxon>
        <taxon>Fungi incertae sedis</taxon>
        <taxon>Zoopagomycota</taxon>
        <taxon>Entomophthoromycotina</taxon>
        <taxon>Entomophthoromycetes</taxon>
        <taxon>Entomophthorales</taxon>
        <taxon>Entomophthoraceae</taxon>
        <taxon>Entomophthora</taxon>
    </lineage>
</organism>
<evidence type="ECO:0000313" key="2">
    <source>
        <dbReference type="Proteomes" id="UP001165960"/>
    </source>
</evidence>
<evidence type="ECO:0000313" key="1">
    <source>
        <dbReference type="EMBL" id="KAJ9061203.1"/>
    </source>
</evidence>
<proteinExistence type="predicted"/>
<keyword evidence="2" id="KW-1185">Reference proteome</keyword>
<reference evidence="1" key="1">
    <citation type="submission" date="2022-04" db="EMBL/GenBank/DDBJ databases">
        <title>Genome of the entomopathogenic fungus Entomophthora muscae.</title>
        <authorList>
            <person name="Elya C."/>
            <person name="Lovett B.R."/>
            <person name="Lee E."/>
            <person name="Macias A.M."/>
            <person name="Hajek A.E."/>
            <person name="De Bivort B.L."/>
            <person name="Kasson M.T."/>
            <person name="De Fine Licht H.H."/>
            <person name="Stajich J.E."/>
        </authorList>
    </citation>
    <scope>NUCLEOTIDE SEQUENCE</scope>
    <source>
        <strain evidence="1">Berkeley</strain>
    </source>
</reference>
<name>A0ACC2SFN2_9FUNG</name>
<protein>
    <submittedName>
        <fullName evidence="1">Uncharacterized protein</fullName>
    </submittedName>
</protein>
<comment type="caution">
    <text evidence="1">The sequence shown here is derived from an EMBL/GenBank/DDBJ whole genome shotgun (WGS) entry which is preliminary data.</text>
</comment>
<accession>A0ACC2SFN2</accession>
<dbReference type="EMBL" id="QTSX02005087">
    <property type="protein sequence ID" value="KAJ9061203.1"/>
    <property type="molecule type" value="Genomic_DNA"/>
</dbReference>
<dbReference type="Proteomes" id="UP001165960">
    <property type="component" value="Unassembled WGS sequence"/>
</dbReference>
<gene>
    <name evidence="1" type="ORF">DSO57_1022881</name>
</gene>